<dbReference type="EMBL" id="BAABFC010000009">
    <property type="protein sequence ID" value="GAA4497103.1"/>
    <property type="molecule type" value="Genomic_DNA"/>
</dbReference>
<dbReference type="Pfam" id="PF11740">
    <property type="entry name" value="KfrA_N"/>
    <property type="match status" value="1"/>
</dbReference>
<evidence type="ECO:0000259" key="1">
    <source>
        <dbReference type="Pfam" id="PF11740"/>
    </source>
</evidence>
<evidence type="ECO:0000313" key="2">
    <source>
        <dbReference type="EMBL" id="GAA4497103.1"/>
    </source>
</evidence>
<dbReference type="Proteomes" id="UP001501321">
    <property type="component" value="Unassembled WGS sequence"/>
</dbReference>
<dbReference type="RefSeq" id="WP_345011268.1">
    <property type="nucleotide sequence ID" value="NZ_BAABFC010000009.1"/>
</dbReference>
<comment type="caution">
    <text evidence="2">The sequence shown here is derived from an EMBL/GenBank/DDBJ whole genome shotgun (WGS) entry which is preliminary data.</text>
</comment>
<feature type="domain" description="KfrA N-terminal DNA-binding" evidence="1">
    <location>
        <begin position="4"/>
        <end position="97"/>
    </location>
</feature>
<gene>
    <name evidence="2" type="ORF">GCM10023095_13160</name>
</gene>
<evidence type="ECO:0000313" key="3">
    <source>
        <dbReference type="Proteomes" id="UP001501321"/>
    </source>
</evidence>
<protein>
    <recommendedName>
        <fullName evidence="1">KfrA N-terminal DNA-binding domain-containing protein</fullName>
    </recommendedName>
</protein>
<organism evidence="2 3">
    <name type="scientific">Pseudaeromonas paramecii</name>
    <dbReference type="NCBI Taxonomy" id="2138166"/>
    <lineage>
        <taxon>Bacteria</taxon>
        <taxon>Pseudomonadati</taxon>
        <taxon>Pseudomonadota</taxon>
        <taxon>Gammaproteobacteria</taxon>
        <taxon>Aeromonadales</taxon>
        <taxon>Aeromonadaceae</taxon>
        <taxon>Pseudaeromonas</taxon>
    </lineage>
</organism>
<name>A0ABP8Q3U9_9GAMM</name>
<proteinExistence type="predicted"/>
<dbReference type="InterPro" id="IPR021104">
    <property type="entry name" value="KfrA_DNA-bd_N"/>
</dbReference>
<sequence>MSCEEIFAIANALQAEGKTPTVALIKHRLSAPVPLNQLISTLQRWKQSPSSPPAASEVDLSPPAVPEAWLALLRPLEQEIRQLRGELAELKAQLQDKTAP</sequence>
<keyword evidence="3" id="KW-1185">Reference proteome</keyword>
<reference evidence="3" key="1">
    <citation type="journal article" date="2019" name="Int. J. Syst. Evol. Microbiol.">
        <title>The Global Catalogue of Microorganisms (GCM) 10K type strain sequencing project: providing services to taxonomists for standard genome sequencing and annotation.</title>
        <authorList>
            <consortium name="The Broad Institute Genomics Platform"/>
            <consortium name="The Broad Institute Genome Sequencing Center for Infectious Disease"/>
            <person name="Wu L."/>
            <person name="Ma J."/>
        </authorList>
    </citation>
    <scope>NUCLEOTIDE SEQUENCE [LARGE SCALE GENOMIC DNA]</scope>
    <source>
        <strain evidence="3">JCM 32226</strain>
    </source>
</reference>
<accession>A0ABP8Q3U9</accession>